<dbReference type="PANTHER" id="PTHR46890:SF48">
    <property type="entry name" value="RNA-DIRECTED DNA POLYMERASE"/>
    <property type="match status" value="1"/>
</dbReference>
<reference evidence="2" key="1">
    <citation type="submission" date="2025-08" db="UniProtKB">
        <authorList>
            <consortium name="RefSeq"/>
        </authorList>
    </citation>
    <scope>IDENTIFICATION</scope>
</reference>
<dbReference type="InterPro" id="IPR052343">
    <property type="entry name" value="Retrotransposon-Effector_Assoc"/>
</dbReference>
<accession>A0A1S4B406</accession>
<dbReference type="SUPFAM" id="SSF56672">
    <property type="entry name" value="DNA/RNA polymerases"/>
    <property type="match status" value="1"/>
</dbReference>
<dbReference type="InterPro" id="IPR043502">
    <property type="entry name" value="DNA/RNA_pol_sf"/>
</dbReference>
<organism evidence="2">
    <name type="scientific">Nicotiana tabacum</name>
    <name type="common">Common tobacco</name>
    <dbReference type="NCBI Taxonomy" id="4097"/>
    <lineage>
        <taxon>Eukaryota</taxon>
        <taxon>Viridiplantae</taxon>
        <taxon>Streptophyta</taxon>
        <taxon>Embryophyta</taxon>
        <taxon>Tracheophyta</taxon>
        <taxon>Spermatophyta</taxon>
        <taxon>Magnoliopsida</taxon>
        <taxon>eudicotyledons</taxon>
        <taxon>Gunneridae</taxon>
        <taxon>Pentapetalae</taxon>
        <taxon>asterids</taxon>
        <taxon>lamiids</taxon>
        <taxon>Solanales</taxon>
        <taxon>Solanaceae</taxon>
        <taxon>Nicotianoideae</taxon>
        <taxon>Nicotianeae</taxon>
        <taxon>Nicotiana</taxon>
    </lineage>
</organism>
<dbReference type="PaxDb" id="4097-A0A1S4B406"/>
<proteinExistence type="predicted"/>
<dbReference type="KEGG" id="nta:107804238"/>
<dbReference type="InterPro" id="IPR000477">
    <property type="entry name" value="RT_dom"/>
</dbReference>
<dbReference type="STRING" id="4097.A0A1S4B406"/>
<dbReference type="OrthoDB" id="1934719at2759"/>
<evidence type="ECO:0000259" key="1">
    <source>
        <dbReference type="Pfam" id="PF00078"/>
    </source>
</evidence>
<dbReference type="PANTHER" id="PTHR46890">
    <property type="entry name" value="NON-LTR RETROLELEMENT REVERSE TRANSCRIPTASE-LIKE PROTEIN-RELATED"/>
    <property type="match status" value="1"/>
</dbReference>
<dbReference type="AlphaFoldDB" id="A0A1S4B406"/>
<gene>
    <name evidence="2" type="primary">LOC107804238</name>
</gene>
<name>A0A1S4B406_TOBAC</name>
<sequence>MEQSEFHAVLHRACNQNKGVNVMISKCRKLYDLKHELKDLIHYMASYAQRLNQTRQKLEEKELLAEIDKWSNIEEQALRQKSRASSIMCGDTNSKYLHAQWNIRQRKNTITYVYTDAGIKLTDPTQVKTEFITFFTGLMENCSGHIICPNSEVIKKRTVLEYGTEKCIDTTNDKAPEIDGYPIEFFTKNWDLMKKEVYVAVQSFFEIGKLLRKVNCTTIILIPKVSSPSQAKDYRSIACCNTFHKIIFKVLQLRIKKVIGNLIRHSQSAFIEGRSIIDNILYNYELFKGYNRKGVSPRCVMKVDLRNAYDTIDWRFLRRMLNDLGFHLKFIEWIMECVATVSYPLVLNGRLTKLFLIRQGDPMSPYLFIIAMENLQREVMQLAENDIESIKLLRGAFHRFSAAFGLQANTDKISIYLVGVDAYERQAIMKLLGFE</sequence>
<dbReference type="RefSeq" id="XP_016483576.1">
    <property type="nucleotide sequence ID" value="XM_016628090.1"/>
</dbReference>
<dbReference type="Pfam" id="PF00078">
    <property type="entry name" value="RVT_1"/>
    <property type="match status" value="1"/>
</dbReference>
<dbReference type="CDD" id="cd01650">
    <property type="entry name" value="RT_nLTR_like"/>
    <property type="match status" value="1"/>
</dbReference>
<evidence type="ECO:0000313" key="2">
    <source>
        <dbReference type="RefSeq" id="XP_016483576.1"/>
    </source>
</evidence>
<feature type="domain" description="Reverse transcriptase" evidence="1">
    <location>
        <begin position="222"/>
        <end position="381"/>
    </location>
</feature>
<protein>
    <recommendedName>
        <fullName evidence="1">Reverse transcriptase domain-containing protein</fullName>
    </recommendedName>
</protein>